<protein>
    <submittedName>
        <fullName evidence="2">Uncharacterized protein</fullName>
    </submittedName>
</protein>
<sequence length="114" mass="13020">MDGGGEGINDEDHQKRENGLQITGGREMEKWFMMEGARDVSGPETALKRLIDGYIKRTFSWMQDCEFMGRYGITAGRLCNDERPIVKGSVKSGGRICGKRWRYYRESRVFSSLA</sequence>
<keyword evidence="3" id="KW-1185">Reference proteome</keyword>
<name>A0A4Q1DAS0_9BACT</name>
<dbReference type="AlphaFoldDB" id="A0A4Q1DAS0"/>
<dbReference type="RefSeq" id="WP_129001616.1">
    <property type="nucleotide sequence ID" value="NZ_SDHZ01000001.1"/>
</dbReference>
<dbReference type="EMBL" id="SDHZ01000001">
    <property type="protein sequence ID" value="RXK85865.1"/>
    <property type="molecule type" value="Genomic_DNA"/>
</dbReference>
<accession>A0A4Q1DAS0</accession>
<dbReference type="Proteomes" id="UP000290545">
    <property type="component" value="Unassembled WGS sequence"/>
</dbReference>
<feature type="region of interest" description="Disordered" evidence="1">
    <location>
        <begin position="1"/>
        <end position="23"/>
    </location>
</feature>
<organism evidence="2 3">
    <name type="scientific">Filimonas effusa</name>
    <dbReference type="NCBI Taxonomy" id="2508721"/>
    <lineage>
        <taxon>Bacteria</taxon>
        <taxon>Pseudomonadati</taxon>
        <taxon>Bacteroidota</taxon>
        <taxon>Chitinophagia</taxon>
        <taxon>Chitinophagales</taxon>
        <taxon>Chitinophagaceae</taxon>
        <taxon>Filimonas</taxon>
    </lineage>
</organism>
<evidence type="ECO:0000256" key="1">
    <source>
        <dbReference type="SAM" id="MobiDB-lite"/>
    </source>
</evidence>
<evidence type="ECO:0000313" key="2">
    <source>
        <dbReference type="EMBL" id="RXK85865.1"/>
    </source>
</evidence>
<reference evidence="2 3" key="1">
    <citation type="submission" date="2019-01" db="EMBL/GenBank/DDBJ databases">
        <title>Filimonas sp. strain TTM-71.</title>
        <authorList>
            <person name="Chen W.-M."/>
        </authorList>
    </citation>
    <scope>NUCLEOTIDE SEQUENCE [LARGE SCALE GENOMIC DNA]</scope>
    <source>
        <strain evidence="2 3">TTM-71</strain>
    </source>
</reference>
<proteinExistence type="predicted"/>
<gene>
    <name evidence="2" type="ORF">ESB13_03380</name>
</gene>
<evidence type="ECO:0000313" key="3">
    <source>
        <dbReference type="Proteomes" id="UP000290545"/>
    </source>
</evidence>
<comment type="caution">
    <text evidence="2">The sequence shown here is derived from an EMBL/GenBank/DDBJ whole genome shotgun (WGS) entry which is preliminary data.</text>
</comment>